<reference evidence="2 3" key="1">
    <citation type="journal article" date="2012" name="Nat. Genet.">
        <title>Plasmodium cynomolgi genome sequences provide insight into Plasmodium vivax and the monkey malaria clade.</title>
        <authorList>
            <person name="Tachibana S."/>
            <person name="Sullivan S.A."/>
            <person name="Kawai S."/>
            <person name="Nakamura S."/>
            <person name="Kim H.R."/>
            <person name="Goto N."/>
            <person name="Arisue N."/>
            <person name="Palacpac N.M.Q."/>
            <person name="Honma H."/>
            <person name="Yagi M."/>
            <person name="Tougan T."/>
            <person name="Katakai Y."/>
            <person name="Kaneko O."/>
            <person name="Mita T."/>
            <person name="Kita K."/>
            <person name="Yasutomi Y."/>
            <person name="Sutton P.L."/>
            <person name="Shakhbatyan R."/>
            <person name="Horii T."/>
            <person name="Yasunaga T."/>
            <person name="Barnwell J.W."/>
            <person name="Escalante A.A."/>
            <person name="Carlton J.M."/>
            <person name="Tanabe K."/>
        </authorList>
    </citation>
    <scope>NUCLEOTIDE SEQUENCE [LARGE SCALE GENOMIC DNA]</scope>
    <source>
        <strain evidence="2 3">B</strain>
    </source>
</reference>
<dbReference type="PANTHER" id="PTHR46018">
    <property type="entry name" value="ZINC PHOSPHODIESTERASE ELAC PROTEIN 1"/>
    <property type="match status" value="1"/>
</dbReference>
<dbReference type="PhylomeDB" id="K6UQ16"/>
<dbReference type="GO" id="GO:0042781">
    <property type="term" value="F:3'-tRNA processing endoribonuclease activity"/>
    <property type="evidence" value="ECO:0007669"/>
    <property type="project" value="TreeGrafter"/>
</dbReference>
<dbReference type="RefSeq" id="XP_004220995.1">
    <property type="nucleotide sequence ID" value="XM_004220947.1"/>
</dbReference>
<accession>K6UQ16</accession>
<dbReference type="GeneID" id="14691389"/>
<dbReference type="PANTHER" id="PTHR46018:SF2">
    <property type="entry name" value="ZINC PHOSPHODIESTERASE ELAC PROTEIN 1"/>
    <property type="match status" value="1"/>
</dbReference>
<keyword evidence="3" id="KW-1185">Reference proteome</keyword>
<evidence type="ECO:0000313" key="2">
    <source>
        <dbReference type="EMBL" id="GAB64864.1"/>
    </source>
</evidence>
<protein>
    <submittedName>
        <fullName evidence="2">Metallo-beta-lactamase domain containing protein</fullName>
    </submittedName>
</protein>
<dbReference type="OMA" id="SKFNAPY"/>
<dbReference type="OrthoDB" id="527344at2759"/>
<gene>
    <name evidence="2" type="ORF">PCYB_032750</name>
</gene>
<evidence type="ECO:0000256" key="1">
    <source>
        <dbReference type="SAM" id="MobiDB-lite"/>
    </source>
</evidence>
<dbReference type="InterPro" id="IPR036866">
    <property type="entry name" value="RibonucZ/Hydroxyglut_hydro"/>
</dbReference>
<dbReference type="EMBL" id="DF157095">
    <property type="protein sequence ID" value="GAB64864.1"/>
    <property type="molecule type" value="Genomic_DNA"/>
</dbReference>
<organism evidence="2 3">
    <name type="scientific">Plasmodium cynomolgi (strain B)</name>
    <dbReference type="NCBI Taxonomy" id="1120755"/>
    <lineage>
        <taxon>Eukaryota</taxon>
        <taxon>Sar</taxon>
        <taxon>Alveolata</taxon>
        <taxon>Apicomplexa</taxon>
        <taxon>Aconoidasida</taxon>
        <taxon>Haemosporida</taxon>
        <taxon>Plasmodiidae</taxon>
        <taxon>Plasmodium</taxon>
        <taxon>Plasmodium (Plasmodium)</taxon>
    </lineage>
</organism>
<dbReference type="Proteomes" id="UP000006319">
    <property type="component" value="Chromosome 3"/>
</dbReference>
<dbReference type="SUPFAM" id="SSF56281">
    <property type="entry name" value="Metallo-hydrolase/oxidoreductase"/>
    <property type="match status" value="1"/>
</dbReference>
<dbReference type="GO" id="GO:0005634">
    <property type="term" value="C:nucleus"/>
    <property type="evidence" value="ECO:0007669"/>
    <property type="project" value="TreeGrafter"/>
</dbReference>
<name>K6UQ16_PLACD</name>
<proteinExistence type="predicted"/>
<dbReference type="VEuPathDB" id="PlasmoDB:PCYB_032750"/>
<dbReference type="Gene3D" id="3.60.15.10">
    <property type="entry name" value="Ribonuclease Z/Hydroxyacylglutathione hydrolase-like"/>
    <property type="match status" value="1"/>
</dbReference>
<sequence>MSNVHFDEERVGMYTDLIGGIIDQGVIPLAIVDSGRKVDSLDKEFRNYVAMLLLRGGESAPLEEAPVGEASLEEAPLKRKDRVRNVAKKLLLLKEAIVKLAKEHQVKIDRIYIDEETEDVKVKRNSFEEGTERRTTSPERKKRDDVEFLLPNENNTYQVLRNDFLEILGFPIKHTVPTIGYVIRELNVESKFNAPYINELIKKNYDELKKCEELEFIPYKIYEHVIRKMNEGDVVVFPDKTELSFGNAYKEIYRGRKIVICQDTYDASSMEEYATDADVLIHEATNSLIDLTDQGVGPLDGFCEDHHVGPSLRSAALPSCGSVEVDPASKQVDAALKQVDVASKQVDVALKQVDAAPNQVDTAPNQVDTAPNQVDTAPNQVDTAPNQVDAAHNHVGTAHNHAKSSSKQVPPLLVRKYNKVIAERGHSTANMAGTFAKKINAKRLILTHFSQRYIGDNKLKNIAVMRRIEREAEESFGGRTQGESEDAADCSSTTDKSCDGEKEVIAAYDGLIVYVPPQRVK</sequence>
<dbReference type="KEGG" id="pcy:PCYB_032750"/>
<feature type="region of interest" description="Disordered" evidence="1">
    <location>
        <begin position="473"/>
        <end position="497"/>
    </location>
</feature>
<evidence type="ECO:0000313" key="3">
    <source>
        <dbReference type="Proteomes" id="UP000006319"/>
    </source>
</evidence>
<dbReference type="eggNOG" id="ENOG502STGD">
    <property type="taxonomic scope" value="Eukaryota"/>
</dbReference>
<dbReference type="AlphaFoldDB" id="K6UQ16"/>